<accession>A0A3N4J512</accession>
<sequence>MIRFKQTNYHVTKNAKSDFSLDSTYATPPASEVPSTRRLVGNEMCLAGGLEGVAVRC</sequence>
<organism evidence="1 2">
    <name type="scientific">Choiromyces venosus 120613-1</name>
    <dbReference type="NCBI Taxonomy" id="1336337"/>
    <lineage>
        <taxon>Eukaryota</taxon>
        <taxon>Fungi</taxon>
        <taxon>Dikarya</taxon>
        <taxon>Ascomycota</taxon>
        <taxon>Pezizomycotina</taxon>
        <taxon>Pezizomycetes</taxon>
        <taxon>Pezizales</taxon>
        <taxon>Tuberaceae</taxon>
        <taxon>Choiromyces</taxon>
    </lineage>
</organism>
<gene>
    <name evidence="1" type="ORF">L873DRAFT_1816207</name>
</gene>
<evidence type="ECO:0000313" key="1">
    <source>
        <dbReference type="EMBL" id="RPA93256.1"/>
    </source>
</evidence>
<protein>
    <submittedName>
        <fullName evidence="1">Uncharacterized protein</fullName>
    </submittedName>
</protein>
<proteinExistence type="predicted"/>
<dbReference type="Proteomes" id="UP000276215">
    <property type="component" value="Unassembled WGS sequence"/>
</dbReference>
<name>A0A3N4J512_9PEZI</name>
<keyword evidence="2" id="KW-1185">Reference proteome</keyword>
<dbReference type="EMBL" id="ML120456">
    <property type="protein sequence ID" value="RPA93256.1"/>
    <property type="molecule type" value="Genomic_DNA"/>
</dbReference>
<dbReference type="AlphaFoldDB" id="A0A3N4J512"/>
<reference evidence="1 2" key="1">
    <citation type="journal article" date="2018" name="Nat. Ecol. Evol.">
        <title>Pezizomycetes genomes reveal the molecular basis of ectomycorrhizal truffle lifestyle.</title>
        <authorList>
            <person name="Murat C."/>
            <person name="Payen T."/>
            <person name="Noel B."/>
            <person name="Kuo A."/>
            <person name="Morin E."/>
            <person name="Chen J."/>
            <person name="Kohler A."/>
            <person name="Krizsan K."/>
            <person name="Balestrini R."/>
            <person name="Da Silva C."/>
            <person name="Montanini B."/>
            <person name="Hainaut M."/>
            <person name="Levati E."/>
            <person name="Barry K.W."/>
            <person name="Belfiori B."/>
            <person name="Cichocki N."/>
            <person name="Clum A."/>
            <person name="Dockter R.B."/>
            <person name="Fauchery L."/>
            <person name="Guy J."/>
            <person name="Iotti M."/>
            <person name="Le Tacon F."/>
            <person name="Lindquist E.A."/>
            <person name="Lipzen A."/>
            <person name="Malagnac F."/>
            <person name="Mello A."/>
            <person name="Molinier V."/>
            <person name="Miyauchi S."/>
            <person name="Poulain J."/>
            <person name="Riccioni C."/>
            <person name="Rubini A."/>
            <person name="Sitrit Y."/>
            <person name="Splivallo R."/>
            <person name="Traeger S."/>
            <person name="Wang M."/>
            <person name="Zifcakova L."/>
            <person name="Wipf D."/>
            <person name="Zambonelli A."/>
            <person name="Paolocci F."/>
            <person name="Nowrousian M."/>
            <person name="Ottonello S."/>
            <person name="Baldrian P."/>
            <person name="Spatafora J.W."/>
            <person name="Henrissat B."/>
            <person name="Nagy L.G."/>
            <person name="Aury J.M."/>
            <person name="Wincker P."/>
            <person name="Grigoriev I.V."/>
            <person name="Bonfante P."/>
            <person name="Martin F.M."/>
        </authorList>
    </citation>
    <scope>NUCLEOTIDE SEQUENCE [LARGE SCALE GENOMIC DNA]</scope>
    <source>
        <strain evidence="1 2">120613-1</strain>
    </source>
</reference>
<evidence type="ECO:0000313" key="2">
    <source>
        <dbReference type="Proteomes" id="UP000276215"/>
    </source>
</evidence>